<evidence type="ECO:0000313" key="2">
    <source>
        <dbReference type="Proteomes" id="UP000626109"/>
    </source>
</evidence>
<reference evidence="1" key="1">
    <citation type="submission" date="2021-02" db="EMBL/GenBank/DDBJ databases">
        <authorList>
            <person name="Dougan E. K."/>
            <person name="Rhodes N."/>
            <person name="Thang M."/>
            <person name="Chan C."/>
        </authorList>
    </citation>
    <scope>NUCLEOTIDE SEQUENCE</scope>
</reference>
<gene>
    <name evidence="1" type="ORF">PGLA2088_LOCUS45516</name>
</gene>
<evidence type="ECO:0000313" key="1">
    <source>
        <dbReference type="EMBL" id="CAE8729755.1"/>
    </source>
</evidence>
<accession>A0A813LK71</accession>
<sequence>MNAAIDALQYEAEGCMSEGTVMPPPRSSDVADSDAESIRTVLESDLEEDEMLDLASSLQNLRRPEAAKLGSGGERTFAPLLEALDRYWKSHRTNLAAVLIRNHSPETLCELVSDSGRLKEVCDELFFPIPPLAVTWQRAPLLLPLAMPPTGWEDQAKARLPSTLVRALRLPWG</sequence>
<proteinExistence type="predicted"/>
<name>A0A813LK71_POLGL</name>
<dbReference type="EMBL" id="CAJNNW010035739">
    <property type="protein sequence ID" value="CAE8729755.1"/>
    <property type="molecule type" value="Genomic_DNA"/>
</dbReference>
<protein>
    <submittedName>
        <fullName evidence="1">Uncharacterized protein</fullName>
    </submittedName>
</protein>
<dbReference type="AlphaFoldDB" id="A0A813LK71"/>
<organism evidence="1 2">
    <name type="scientific">Polarella glacialis</name>
    <name type="common">Dinoflagellate</name>
    <dbReference type="NCBI Taxonomy" id="89957"/>
    <lineage>
        <taxon>Eukaryota</taxon>
        <taxon>Sar</taxon>
        <taxon>Alveolata</taxon>
        <taxon>Dinophyceae</taxon>
        <taxon>Suessiales</taxon>
        <taxon>Suessiaceae</taxon>
        <taxon>Polarella</taxon>
    </lineage>
</organism>
<dbReference type="Proteomes" id="UP000626109">
    <property type="component" value="Unassembled WGS sequence"/>
</dbReference>
<comment type="caution">
    <text evidence="1">The sequence shown here is derived from an EMBL/GenBank/DDBJ whole genome shotgun (WGS) entry which is preliminary data.</text>
</comment>